<accession>A0A1H8U1C4</accession>
<evidence type="ECO:0000259" key="3">
    <source>
        <dbReference type="SMART" id="SM00822"/>
    </source>
</evidence>
<dbReference type="InterPro" id="IPR050259">
    <property type="entry name" value="SDR"/>
</dbReference>
<sequence>MTNRVALVTGGNGGIGTEVCKYLAALGYRVVSTCVNAEKENVRGWQEGLRAEGYDVAWVECDVSDYDACGAMAEQVQAEHGNVDILVNLAGITRDAFIHKMGKGDWDAVVNVNLNSAFNVTRHLIDGMRERGFGRVVNISSVNGQTGQFGQTNYSAAKAGLHGFTMALAKEGARKGITANTVSPGYIDTSMTAAIPQEVRDQIIAQVPAGRMGRPEEIARVVAFLAADDSEYINGANIPVNGALFTSF</sequence>
<evidence type="ECO:0000313" key="4">
    <source>
        <dbReference type="EMBL" id="SEO97049.1"/>
    </source>
</evidence>
<dbReference type="NCBIfam" id="NF009466">
    <property type="entry name" value="PRK12826.1-2"/>
    <property type="match status" value="1"/>
</dbReference>
<organism evidence="4 5">
    <name type="scientific">Aquisalimonas asiatica</name>
    <dbReference type="NCBI Taxonomy" id="406100"/>
    <lineage>
        <taxon>Bacteria</taxon>
        <taxon>Pseudomonadati</taxon>
        <taxon>Pseudomonadota</taxon>
        <taxon>Gammaproteobacteria</taxon>
        <taxon>Chromatiales</taxon>
        <taxon>Ectothiorhodospiraceae</taxon>
        <taxon>Aquisalimonas</taxon>
    </lineage>
</organism>
<feature type="domain" description="Ketoreductase" evidence="3">
    <location>
        <begin position="4"/>
        <end position="185"/>
    </location>
</feature>
<dbReference type="NCBIfam" id="TIGR01829">
    <property type="entry name" value="AcAcCoA_reduct"/>
    <property type="match status" value="1"/>
</dbReference>
<dbReference type="PRINTS" id="PR00080">
    <property type="entry name" value="SDRFAMILY"/>
</dbReference>
<dbReference type="SMART" id="SM00822">
    <property type="entry name" value="PKS_KR"/>
    <property type="match status" value="1"/>
</dbReference>
<gene>
    <name evidence="4" type="ORF">SAMN04488052_105106</name>
</gene>
<comment type="similarity">
    <text evidence="1">Belongs to the short-chain dehydrogenases/reductases (SDR) family.</text>
</comment>
<keyword evidence="5" id="KW-1185">Reference proteome</keyword>
<dbReference type="GO" id="GO:0005737">
    <property type="term" value="C:cytoplasm"/>
    <property type="evidence" value="ECO:0007669"/>
    <property type="project" value="InterPro"/>
</dbReference>
<dbReference type="GO" id="GO:0042619">
    <property type="term" value="P:poly-hydroxybutyrate biosynthetic process"/>
    <property type="evidence" value="ECO:0007669"/>
    <property type="project" value="InterPro"/>
</dbReference>
<dbReference type="Proteomes" id="UP000199657">
    <property type="component" value="Unassembled WGS sequence"/>
</dbReference>
<dbReference type="AlphaFoldDB" id="A0A1H8U1C4"/>
<dbReference type="SUPFAM" id="SSF51735">
    <property type="entry name" value="NAD(P)-binding Rossmann-fold domains"/>
    <property type="match status" value="1"/>
</dbReference>
<dbReference type="InterPro" id="IPR057326">
    <property type="entry name" value="KR_dom"/>
</dbReference>
<evidence type="ECO:0000256" key="1">
    <source>
        <dbReference type="ARBA" id="ARBA00006484"/>
    </source>
</evidence>
<dbReference type="OrthoDB" id="9804774at2"/>
<dbReference type="EMBL" id="FOEG01000005">
    <property type="protein sequence ID" value="SEO97049.1"/>
    <property type="molecule type" value="Genomic_DNA"/>
</dbReference>
<dbReference type="PANTHER" id="PTHR42879:SF2">
    <property type="entry name" value="3-OXOACYL-[ACYL-CARRIER-PROTEIN] REDUCTASE FABG"/>
    <property type="match status" value="1"/>
</dbReference>
<dbReference type="Pfam" id="PF13561">
    <property type="entry name" value="adh_short_C2"/>
    <property type="match status" value="1"/>
</dbReference>
<dbReference type="InterPro" id="IPR036291">
    <property type="entry name" value="NAD(P)-bd_dom_sf"/>
</dbReference>
<dbReference type="Gene3D" id="3.40.50.720">
    <property type="entry name" value="NAD(P)-binding Rossmann-like Domain"/>
    <property type="match status" value="1"/>
</dbReference>
<dbReference type="PRINTS" id="PR00081">
    <property type="entry name" value="GDHRDH"/>
</dbReference>
<dbReference type="NCBIfam" id="NF009464">
    <property type="entry name" value="PRK12824.1"/>
    <property type="match status" value="1"/>
</dbReference>
<protein>
    <submittedName>
        <fullName evidence="4">3-oxoacyl-[acyl-carrier-protein] reductase</fullName>
    </submittedName>
</protein>
<dbReference type="InterPro" id="IPR002347">
    <property type="entry name" value="SDR_fam"/>
</dbReference>
<dbReference type="PANTHER" id="PTHR42879">
    <property type="entry name" value="3-OXOACYL-(ACYL-CARRIER-PROTEIN) REDUCTASE"/>
    <property type="match status" value="1"/>
</dbReference>
<proteinExistence type="inferred from homology"/>
<keyword evidence="2" id="KW-0560">Oxidoreductase</keyword>
<dbReference type="InterPro" id="IPR020904">
    <property type="entry name" value="Sc_DH/Rdtase_CS"/>
</dbReference>
<evidence type="ECO:0000313" key="5">
    <source>
        <dbReference type="Proteomes" id="UP000199657"/>
    </source>
</evidence>
<reference evidence="4 5" key="1">
    <citation type="submission" date="2016-10" db="EMBL/GenBank/DDBJ databases">
        <authorList>
            <person name="de Groot N.N."/>
        </authorList>
    </citation>
    <scope>NUCLEOTIDE SEQUENCE [LARGE SCALE GENOMIC DNA]</scope>
    <source>
        <strain evidence="4 5">CGMCC 1.6291</strain>
    </source>
</reference>
<dbReference type="CDD" id="cd05333">
    <property type="entry name" value="BKR_SDR_c"/>
    <property type="match status" value="1"/>
</dbReference>
<dbReference type="FunFam" id="3.40.50.720:FF:000173">
    <property type="entry name" value="3-oxoacyl-[acyl-carrier protein] reductase"/>
    <property type="match status" value="1"/>
</dbReference>
<dbReference type="InterPro" id="IPR011283">
    <property type="entry name" value="Acetoacetyl-CoA_reductase"/>
</dbReference>
<name>A0A1H8U1C4_9GAMM</name>
<dbReference type="GO" id="GO:0018454">
    <property type="term" value="F:acetoacetyl-CoA reductase activity"/>
    <property type="evidence" value="ECO:0007669"/>
    <property type="project" value="InterPro"/>
</dbReference>
<dbReference type="RefSeq" id="WP_091644353.1">
    <property type="nucleotide sequence ID" value="NZ_FOEG01000005.1"/>
</dbReference>
<evidence type="ECO:0000256" key="2">
    <source>
        <dbReference type="ARBA" id="ARBA00023002"/>
    </source>
</evidence>
<dbReference type="PROSITE" id="PS00061">
    <property type="entry name" value="ADH_SHORT"/>
    <property type="match status" value="1"/>
</dbReference>
<dbReference type="STRING" id="406100.SAMN04488052_105106"/>
<dbReference type="GO" id="GO:0032787">
    <property type="term" value="P:monocarboxylic acid metabolic process"/>
    <property type="evidence" value="ECO:0007669"/>
    <property type="project" value="UniProtKB-ARBA"/>
</dbReference>